<reference evidence="3" key="1">
    <citation type="submission" date="2020-10" db="EMBL/GenBank/DDBJ databases">
        <title>Complete genome sequence of Bacillus velezensis NST6.</title>
        <authorList>
            <person name="Choi J."/>
        </authorList>
    </citation>
    <scope>NUCLEOTIDE SEQUENCE [LARGE SCALE GENOMIC DNA]</scope>
    <source>
        <strain evidence="3">NST6</strain>
    </source>
</reference>
<comment type="similarity">
    <text evidence="1">Belongs to the FPP/GGPP synthase family.</text>
</comment>
<dbReference type="InterPro" id="IPR008949">
    <property type="entry name" value="Isoprenoid_synthase_dom_sf"/>
</dbReference>
<dbReference type="GO" id="GO:0008299">
    <property type="term" value="P:isoprenoid biosynthetic process"/>
    <property type="evidence" value="ECO:0007669"/>
    <property type="project" value="InterPro"/>
</dbReference>
<accession>A0A411ACY0</accession>
<evidence type="ECO:0000313" key="3">
    <source>
        <dbReference type="Proteomes" id="UP000587477"/>
    </source>
</evidence>
<dbReference type="InterPro" id="IPR000092">
    <property type="entry name" value="Polyprenyl_synt"/>
</dbReference>
<evidence type="ECO:0000256" key="1">
    <source>
        <dbReference type="RuleBase" id="RU004466"/>
    </source>
</evidence>
<dbReference type="SFLD" id="SFLDS00005">
    <property type="entry name" value="Isoprenoid_Synthase_Type_I"/>
    <property type="match status" value="1"/>
</dbReference>
<dbReference type="GO" id="GO:0004659">
    <property type="term" value="F:prenyltransferase activity"/>
    <property type="evidence" value="ECO:0007669"/>
    <property type="project" value="InterPro"/>
</dbReference>
<dbReference type="Gene3D" id="1.10.600.10">
    <property type="entry name" value="Farnesyl Diphosphate Synthase"/>
    <property type="match status" value="1"/>
</dbReference>
<proteinExistence type="inferred from homology"/>
<dbReference type="AlphaFoldDB" id="A0A411ACY0"/>
<dbReference type="Proteomes" id="UP000587477">
    <property type="component" value="Chromosome"/>
</dbReference>
<gene>
    <name evidence="2" type="ORF">BACVE_002631</name>
</gene>
<organism evidence="2 3">
    <name type="scientific">Bacillus velezensis</name>
    <dbReference type="NCBI Taxonomy" id="492670"/>
    <lineage>
        <taxon>Bacteria</taxon>
        <taxon>Bacillati</taxon>
        <taxon>Bacillota</taxon>
        <taxon>Bacilli</taxon>
        <taxon>Bacillales</taxon>
        <taxon>Bacillaceae</taxon>
        <taxon>Bacillus</taxon>
        <taxon>Bacillus amyloliquefaciens group</taxon>
    </lineage>
</organism>
<keyword evidence="1" id="KW-0808">Transferase</keyword>
<protein>
    <submittedName>
        <fullName evidence="2">Uncharacterized protein</fullName>
    </submittedName>
</protein>
<evidence type="ECO:0000313" key="2">
    <source>
        <dbReference type="EMBL" id="QOY27618.1"/>
    </source>
</evidence>
<dbReference type="SUPFAM" id="SSF48576">
    <property type="entry name" value="Terpenoid synthases"/>
    <property type="match status" value="1"/>
</dbReference>
<sequence length="321" mass="36951">MCLDANQIKNRMKSIIERNIFNEHLMQLLLRFIEPKKNFSLAESAVLHYVIFDGENQETAVNLGAAIEILTLTSDIIDDLEDEDNRDAPWMKIDRSLALSAAFSLYTAGLQSINSISTNPLVIKYVLKYIQDAMQGQHDDLINKPETEDECLEVIKLKCGSLFALANVTGTLLATGEFNKSVESYSYYKGIFEQISGDYHAIFKDNTSDILKDKHTLINLYLKRLFNKSSQELLRIFSDQKLYSQLRLNKKEFIQKLYDSGASQYVSVLYQLYMHKCGTEVENLNLDIKKIKIIKKHLLNNKNNKKDDEDAEFNKLFFELS</sequence>
<dbReference type="Pfam" id="PF00348">
    <property type="entry name" value="polyprenyl_synt"/>
    <property type="match status" value="1"/>
</dbReference>
<dbReference type="InterPro" id="IPR033965">
    <property type="entry name" value="ComQ"/>
</dbReference>
<dbReference type="CDD" id="cd00385">
    <property type="entry name" value="Isoprenoid_Biosyn_C1"/>
    <property type="match status" value="1"/>
</dbReference>
<dbReference type="SFLD" id="SFLDG01211">
    <property type="entry name" value="Competence_Regulatory_Protein"/>
    <property type="match status" value="1"/>
</dbReference>
<name>A0A411ACY0_BACVE</name>
<dbReference type="EMBL" id="CP063687">
    <property type="protein sequence ID" value="QOY27618.1"/>
    <property type="molecule type" value="Genomic_DNA"/>
</dbReference>